<feature type="transmembrane region" description="Helical" evidence="1">
    <location>
        <begin position="36"/>
        <end position="57"/>
    </location>
</feature>
<dbReference type="EMBL" id="VUNN01000001">
    <property type="protein sequence ID" value="MSU05412.1"/>
    <property type="molecule type" value="Genomic_DNA"/>
</dbReference>
<protein>
    <submittedName>
        <fullName evidence="2">Uncharacterized protein</fullName>
    </submittedName>
</protein>
<keyword evidence="1" id="KW-0812">Transmembrane</keyword>
<evidence type="ECO:0000313" key="2">
    <source>
        <dbReference type="EMBL" id="MSU05412.1"/>
    </source>
</evidence>
<accession>A0A7X2PAQ2</accession>
<dbReference type="Proteomes" id="UP000460549">
    <property type="component" value="Unassembled WGS sequence"/>
</dbReference>
<comment type="caution">
    <text evidence="2">The sequence shown here is derived from an EMBL/GenBank/DDBJ whole genome shotgun (WGS) entry which is preliminary data.</text>
</comment>
<reference evidence="2 3" key="1">
    <citation type="submission" date="2019-08" db="EMBL/GenBank/DDBJ databases">
        <title>In-depth cultivation of the pig gut microbiome towards novel bacterial diversity and tailored functional studies.</title>
        <authorList>
            <person name="Wylensek D."/>
            <person name="Hitch T.C.A."/>
            <person name="Clavel T."/>
        </authorList>
    </citation>
    <scope>NUCLEOTIDE SEQUENCE [LARGE SCALE GENOMIC DNA]</scope>
    <source>
        <strain evidence="2 3">NM-380-WT-3C1</strain>
    </source>
</reference>
<dbReference type="RefSeq" id="WP_206360902.1">
    <property type="nucleotide sequence ID" value="NZ_VUNN01000001.1"/>
</dbReference>
<feature type="non-terminal residue" evidence="2">
    <location>
        <position position="1"/>
    </location>
</feature>
<keyword evidence="1" id="KW-0472">Membrane</keyword>
<evidence type="ECO:0000313" key="3">
    <source>
        <dbReference type="Proteomes" id="UP000460549"/>
    </source>
</evidence>
<evidence type="ECO:0000256" key="1">
    <source>
        <dbReference type="SAM" id="Phobius"/>
    </source>
</evidence>
<gene>
    <name evidence="2" type="ORF">FYJ80_01250</name>
</gene>
<organism evidence="2 3">
    <name type="scientific">Bullifex porci</name>
    <dbReference type="NCBI Taxonomy" id="2606638"/>
    <lineage>
        <taxon>Bacteria</taxon>
        <taxon>Pseudomonadati</taxon>
        <taxon>Spirochaetota</taxon>
        <taxon>Spirochaetia</taxon>
        <taxon>Spirochaetales</taxon>
        <taxon>Spirochaetaceae</taxon>
        <taxon>Bullifex</taxon>
    </lineage>
</organism>
<proteinExistence type="predicted"/>
<keyword evidence="1" id="KW-1133">Transmembrane helix</keyword>
<name>A0A7X2PAQ2_9SPIO</name>
<sequence>LDNESPDSNRLTLVTPKSENDVRLQATLGNQNPTGLPVGAVSISVLMVCLMVTTAFASGSTEDTRAWFDANKIADASSNYVATNREATLTLQNGKALEAAAAYRAINGEILTRTVSGEADIFALLDTFSDGYVLTPFEDDIILLDKNYIGSEDVNGVQCLVFDCDIAVYDSIFFYGKEQGGELLGEDEGETDGSVNIKVYIDSQTHSIVKEEITYLDLPFLTDLELKQEVIFTNSNNINVPERITTTGSFRVRGSKNFAVYDVYSFKVEETQSNFKYMKQYDHE</sequence>
<keyword evidence="3" id="KW-1185">Reference proteome</keyword>
<dbReference type="AlphaFoldDB" id="A0A7X2PAQ2"/>